<comment type="caution">
    <text evidence="10">The sequence shown here is derived from an EMBL/GenBank/DDBJ whole genome shotgun (WGS) entry which is preliminary data.</text>
</comment>
<dbReference type="SUPFAM" id="SSF103473">
    <property type="entry name" value="MFS general substrate transporter"/>
    <property type="match status" value="1"/>
</dbReference>
<feature type="transmembrane region" description="Helical" evidence="8">
    <location>
        <begin position="96"/>
        <end position="116"/>
    </location>
</feature>
<sequence>MSSSRVPTGEFPALEASGIVAGGSASAEAEQATRDGADNPATSVADGKAPVSYKVAPIIAVLVVSAFVMILNETLLSVALPVLMTEMSISAVVGQWLSTAFMLTMAVVIPTTGFLMKRLSVRAMFTTAMSLFLAGTLVATFAPTFGVLLIARVVQAAGTAMVLPLLMTTTLALVPLRSRGTVMGLVGVVISAAPALGPTISGFILEHWSWHYLFVMMLPIVVISLGIGLAFMRNYTEPQQVSLDAVSVVLAAIGFGGTVYGLASISSIVDGTSRTAPLVSFGIGVLALAVFTVRQIRRASRGKEPLLDLRPLTVRTYTVSLAIIFIAMANMLGTVIVLPIYLTGALGVSSLNVGLTLLPGAVASGALGPFVGRLYDQIGPRPLVVPGAGFMAAVLWLQFALLDADSTRGLVIALNVVFGIGMAMVMTPLMTHSLSSLPRELYGHGSAILNTLQQLAGALGTAVFIALLSIGAGLAIERGIDPGPAQADGIVLAFAFGGIWATLSMVLGFTLKRLPEEEPTSVTEPAATTG</sequence>
<dbReference type="Proteomes" id="UP000823823">
    <property type="component" value="Unassembled WGS sequence"/>
</dbReference>
<organism evidence="10 11">
    <name type="scientific">Candidatus Brachybacterium merdavium</name>
    <dbReference type="NCBI Taxonomy" id="2838513"/>
    <lineage>
        <taxon>Bacteria</taxon>
        <taxon>Bacillati</taxon>
        <taxon>Actinomycetota</taxon>
        <taxon>Actinomycetes</taxon>
        <taxon>Micrococcales</taxon>
        <taxon>Dermabacteraceae</taxon>
        <taxon>Brachybacterium</taxon>
    </lineage>
</organism>
<comment type="similarity">
    <text evidence="2">Belongs to the major facilitator superfamily. EmrB family.</text>
</comment>
<evidence type="ECO:0000256" key="2">
    <source>
        <dbReference type="ARBA" id="ARBA00008537"/>
    </source>
</evidence>
<feature type="transmembrane region" description="Helical" evidence="8">
    <location>
        <begin position="490"/>
        <end position="511"/>
    </location>
</feature>
<evidence type="ECO:0000259" key="9">
    <source>
        <dbReference type="PROSITE" id="PS50850"/>
    </source>
</evidence>
<dbReference type="GO" id="GO:0022857">
    <property type="term" value="F:transmembrane transporter activity"/>
    <property type="evidence" value="ECO:0007669"/>
    <property type="project" value="InterPro"/>
</dbReference>
<dbReference type="AlphaFoldDB" id="A0A9D2LBL4"/>
<dbReference type="PANTHER" id="PTHR42718">
    <property type="entry name" value="MAJOR FACILITATOR SUPERFAMILY MULTIDRUG TRANSPORTER MFSC"/>
    <property type="match status" value="1"/>
</dbReference>
<evidence type="ECO:0000256" key="5">
    <source>
        <dbReference type="ARBA" id="ARBA00022692"/>
    </source>
</evidence>
<name>A0A9D2LBL4_9MICO</name>
<dbReference type="EMBL" id="DWZH01000022">
    <property type="protein sequence ID" value="HJB09483.1"/>
    <property type="molecule type" value="Genomic_DNA"/>
</dbReference>
<keyword evidence="3" id="KW-0813">Transport</keyword>
<dbReference type="InterPro" id="IPR036259">
    <property type="entry name" value="MFS_trans_sf"/>
</dbReference>
<comment type="subcellular location">
    <subcellularLocation>
        <location evidence="1">Cell membrane</location>
        <topology evidence="1">Multi-pass membrane protein</topology>
    </subcellularLocation>
</comment>
<dbReference type="CDD" id="cd17503">
    <property type="entry name" value="MFS_LmrB_MDR_like"/>
    <property type="match status" value="1"/>
</dbReference>
<keyword evidence="7 8" id="KW-0472">Membrane</keyword>
<dbReference type="InterPro" id="IPR004638">
    <property type="entry name" value="EmrB-like"/>
</dbReference>
<feature type="transmembrane region" description="Helical" evidence="8">
    <location>
        <begin position="408"/>
        <end position="426"/>
    </location>
</feature>
<dbReference type="Gene3D" id="1.20.1720.10">
    <property type="entry name" value="Multidrug resistance protein D"/>
    <property type="match status" value="1"/>
</dbReference>
<feature type="transmembrane region" description="Helical" evidence="8">
    <location>
        <begin position="243"/>
        <end position="263"/>
    </location>
</feature>
<dbReference type="InterPro" id="IPR020846">
    <property type="entry name" value="MFS_dom"/>
</dbReference>
<evidence type="ECO:0000256" key="1">
    <source>
        <dbReference type="ARBA" id="ARBA00004651"/>
    </source>
</evidence>
<evidence type="ECO:0000256" key="3">
    <source>
        <dbReference type="ARBA" id="ARBA00022448"/>
    </source>
</evidence>
<feature type="transmembrane region" description="Helical" evidence="8">
    <location>
        <begin position="156"/>
        <end position="176"/>
    </location>
</feature>
<keyword evidence="6 8" id="KW-1133">Transmembrane helix</keyword>
<reference evidence="10" key="1">
    <citation type="journal article" date="2021" name="PeerJ">
        <title>Extensive microbial diversity within the chicken gut microbiome revealed by metagenomics and culture.</title>
        <authorList>
            <person name="Gilroy R."/>
            <person name="Ravi A."/>
            <person name="Getino M."/>
            <person name="Pursley I."/>
            <person name="Horton D.L."/>
            <person name="Alikhan N.F."/>
            <person name="Baker D."/>
            <person name="Gharbi K."/>
            <person name="Hall N."/>
            <person name="Watson M."/>
            <person name="Adriaenssens E.M."/>
            <person name="Foster-Nyarko E."/>
            <person name="Jarju S."/>
            <person name="Secka A."/>
            <person name="Antonio M."/>
            <person name="Oren A."/>
            <person name="Chaudhuri R.R."/>
            <person name="La Ragione R."/>
            <person name="Hildebrand F."/>
            <person name="Pallen M.J."/>
        </authorList>
    </citation>
    <scope>NUCLEOTIDE SEQUENCE</scope>
    <source>
        <strain evidence="10">ChiHjej13B12-24818</strain>
    </source>
</reference>
<feature type="transmembrane region" description="Helical" evidence="8">
    <location>
        <begin position="210"/>
        <end position="231"/>
    </location>
</feature>
<feature type="transmembrane region" description="Helical" evidence="8">
    <location>
        <begin position="183"/>
        <end position="204"/>
    </location>
</feature>
<protein>
    <submittedName>
        <fullName evidence="10">DHA2 family efflux MFS transporter permease subunit</fullName>
    </submittedName>
</protein>
<gene>
    <name evidence="10" type="ORF">H9786_02955</name>
</gene>
<feature type="transmembrane region" description="Helical" evidence="8">
    <location>
        <begin position="383"/>
        <end position="402"/>
    </location>
</feature>
<evidence type="ECO:0000256" key="4">
    <source>
        <dbReference type="ARBA" id="ARBA00022475"/>
    </source>
</evidence>
<evidence type="ECO:0000313" key="10">
    <source>
        <dbReference type="EMBL" id="HJB09483.1"/>
    </source>
</evidence>
<keyword evidence="5 8" id="KW-0812">Transmembrane</keyword>
<proteinExistence type="inferred from homology"/>
<dbReference type="PRINTS" id="PR01036">
    <property type="entry name" value="TCRTETB"/>
</dbReference>
<dbReference type="Gene3D" id="1.20.1250.20">
    <property type="entry name" value="MFS general substrate transporter like domains"/>
    <property type="match status" value="1"/>
</dbReference>
<evidence type="ECO:0000256" key="6">
    <source>
        <dbReference type="ARBA" id="ARBA00022989"/>
    </source>
</evidence>
<feature type="transmembrane region" description="Helical" evidence="8">
    <location>
        <begin position="447"/>
        <end position="470"/>
    </location>
</feature>
<feature type="transmembrane region" description="Helical" evidence="8">
    <location>
        <begin position="275"/>
        <end position="293"/>
    </location>
</feature>
<reference evidence="10" key="2">
    <citation type="submission" date="2021-04" db="EMBL/GenBank/DDBJ databases">
        <authorList>
            <person name="Gilroy R."/>
        </authorList>
    </citation>
    <scope>NUCLEOTIDE SEQUENCE</scope>
    <source>
        <strain evidence="10">ChiHjej13B12-24818</strain>
    </source>
</reference>
<dbReference type="InterPro" id="IPR011701">
    <property type="entry name" value="MFS"/>
</dbReference>
<feature type="transmembrane region" description="Helical" evidence="8">
    <location>
        <begin position="128"/>
        <end position="150"/>
    </location>
</feature>
<dbReference type="NCBIfam" id="TIGR00711">
    <property type="entry name" value="efflux_EmrB"/>
    <property type="match status" value="1"/>
</dbReference>
<dbReference type="PANTHER" id="PTHR42718:SF9">
    <property type="entry name" value="MAJOR FACILITATOR SUPERFAMILY MULTIDRUG TRANSPORTER MFSC"/>
    <property type="match status" value="1"/>
</dbReference>
<evidence type="ECO:0000256" key="7">
    <source>
        <dbReference type="ARBA" id="ARBA00023136"/>
    </source>
</evidence>
<dbReference type="GO" id="GO:0005886">
    <property type="term" value="C:plasma membrane"/>
    <property type="evidence" value="ECO:0007669"/>
    <property type="project" value="UniProtKB-SubCell"/>
</dbReference>
<dbReference type="Pfam" id="PF07690">
    <property type="entry name" value="MFS_1"/>
    <property type="match status" value="1"/>
</dbReference>
<evidence type="ECO:0000256" key="8">
    <source>
        <dbReference type="SAM" id="Phobius"/>
    </source>
</evidence>
<keyword evidence="4" id="KW-1003">Cell membrane</keyword>
<feature type="transmembrane region" description="Helical" evidence="8">
    <location>
        <begin position="58"/>
        <end position="84"/>
    </location>
</feature>
<evidence type="ECO:0000313" key="11">
    <source>
        <dbReference type="Proteomes" id="UP000823823"/>
    </source>
</evidence>
<feature type="transmembrane region" description="Helical" evidence="8">
    <location>
        <begin position="314"/>
        <end position="341"/>
    </location>
</feature>
<accession>A0A9D2LBL4</accession>
<feature type="domain" description="Major facilitator superfamily (MFS) profile" evidence="9">
    <location>
        <begin position="58"/>
        <end position="516"/>
    </location>
</feature>
<dbReference type="PROSITE" id="PS50850">
    <property type="entry name" value="MFS"/>
    <property type="match status" value="1"/>
</dbReference>